<dbReference type="GO" id="GO:0012505">
    <property type="term" value="C:endomembrane system"/>
    <property type="evidence" value="ECO:0007669"/>
    <property type="project" value="TreeGrafter"/>
</dbReference>
<comment type="subcellular location">
    <subcellularLocation>
        <location evidence="1">Membrane</location>
    </subcellularLocation>
</comment>
<dbReference type="STRING" id="51028.A0A0N4V782"/>
<dbReference type="GO" id="GO:0016020">
    <property type="term" value="C:membrane"/>
    <property type="evidence" value="ECO:0007669"/>
    <property type="project" value="UniProtKB-SubCell"/>
</dbReference>
<proteinExistence type="inferred from homology"/>
<evidence type="ECO:0000313" key="7">
    <source>
        <dbReference type="EMBL" id="VDD91001.1"/>
    </source>
</evidence>
<dbReference type="WBParaSite" id="EVEC_0000614101-mRNA-1">
    <property type="protein sequence ID" value="EVEC_0000614101-mRNA-1"/>
    <property type="gene ID" value="EVEC_0000614101"/>
</dbReference>
<comment type="similarity">
    <text evidence="2">Belongs to the ODR-4 family.</text>
</comment>
<dbReference type="OrthoDB" id="21458at2759"/>
<accession>A0A0N4V782</accession>
<evidence type="ECO:0000256" key="2">
    <source>
        <dbReference type="ARBA" id="ARBA00010131"/>
    </source>
</evidence>
<gene>
    <name evidence="7" type="ORF">EVEC_LOCUS5752</name>
</gene>
<organism evidence="9">
    <name type="scientific">Enterobius vermicularis</name>
    <name type="common">Human pinworm</name>
    <dbReference type="NCBI Taxonomy" id="51028"/>
    <lineage>
        <taxon>Eukaryota</taxon>
        <taxon>Metazoa</taxon>
        <taxon>Ecdysozoa</taxon>
        <taxon>Nematoda</taxon>
        <taxon>Chromadorea</taxon>
        <taxon>Rhabditida</taxon>
        <taxon>Spirurina</taxon>
        <taxon>Oxyuridomorpha</taxon>
        <taxon>Oxyuroidea</taxon>
        <taxon>Oxyuridae</taxon>
        <taxon>Enterobius</taxon>
    </lineage>
</organism>
<keyword evidence="8" id="KW-1185">Reference proteome</keyword>
<evidence type="ECO:0000256" key="1">
    <source>
        <dbReference type="ARBA" id="ARBA00004370"/>
    </source>
</evidence>
<dbReference type="PANTHER" id="PTHR33966:SF1">
    <property type="entry name" value="PROTEIN ODR-4 HOMOLOG"/>
    <property type="match status" value="1"/>
</dbReference>
<feature type="transmembrane region" description="Helical" evidence="6">
    <location>
        <begin position="452"/>
        <end position="471"/>
    </location>
</feature>
<dbReference type="Proteomes" id="UP000274131">
    <property type="component" value="Unassembled WGS sequence"/>
</dbReference>
<evidence type="ECO:0000256" key="4">
    <source>
        <dbReference type="ARBA" id="ARBA00022989"/>
    </source>
</evidence>
<evidence type="ECO:0000256" key="3">
    <source>
        <dbReference type="ARBA" id="ARBA00022692"/>
    </source>
</evidence>
<sequence length="476" mass="52222">MIVFDKPLNETLEKHVRDHCNLQKRIGLLGTAGFLIGSRVGEDVHVAHIAICPLPETADDRAGDMRSRLVDSEWIADHGYRIIRLLPGGVDINHCSLLVGLLWLADKKLSIEPRSVLMKALALINRRNGFTSSLHYMSPSNNMAGFGHLSLTILISLVCIETPLGKPQGYIVDCSRKGAEGSQTRVSFAQLEWISVQSSATFSLSVPIEDVTTTTNFYKVFCTAISGWTKNFFTTETALVNGCIRNGSEPLRSREKKGKANVDPVRVRTFVSAGERFSSSVPSVVNSLCVANLKANISVSAAVPSKATVQDAITAVKQHVIRSLCSRAVSELHYECTEVVEDEPKDYTSFHQLPRLACISLPTQPSIIFTDYLFEGDSKKDSQESFKDLLSIQVDEGEITEEYERHLTESDLIRFSSIGEDNDKLQKSSLSSSSQSIAAVISVASQGLTMNYIALISVIVALFAIVAYLLTRSLSE</sequence>
<name>A0A0N4V782_ENTVE</name>
<dbReference type="InterPro" id="IPR029454">
    <property type="entry name" value="ODR-4-like"/>
</dbReference>
<evidence type="ECO:0000313" key="9">
    <source>
        <dbReference type="WBParaSite" id="EVEC_0000614101-mRNA-1"/>
    </source>
</evidence>
<dbReference type="Pfam" id="PF14778">
    <property type="entry name" value="ODR4-like"/>
    <property type="match status" value="1"/>
</dbReference>
<protein>
    <submittedName>
        <fullName evidence="9">Protein odr-4 homolog</fullName>
    </submittedName>
</protein>
<evidence type="ECO:0000313" key="8">
    <source>
        <dbReference type="Proteomes" id="UP000274131"/>
    </source>
</evidence>
<keyword evidence="4 6" id="KW-1133">Transmembrane helix</keyword>
<evidence type="ECO:0000256" key="6">
    <source>
        <dbReference type="SAM" id="Phobius"/>
    </source>
</evidence>
<reference evidence="9" key="1">
    <citation type="submission" date="2017-02" db="UniProtKB">
        <authorList>
            <consortium name="WormBaseParasite"/>
        </authorList>
    </citation>
    <scope>IDENTIFICATION</scope>
</reference>
<keyword evidence="3 6" id="KW-0812">Transmembrane</keyword>
<evidence type="ECO:0000256" key="5">
    <source>
        <dbReference type="ARBA" id="ARBA00023136"/>
    </source>
</evidence>
<keyword evidence="5 6" id="KW-0472">Membrane</keyword>
<dbReference type="GO" id="GO:0008104">
    <property type="term" value="P:intracellular protein localization"/>
    <property type="evidence" value="ECO:0007669"/>
    <property type="project" value="TreeGrafter"/>
</dbReference>
<dbReference type="AlphaFoldDB" id="A0A0N4V782"/>
<dbReference type="PANTHER" id="PTHR33966">
    <property type="entry name" value="PROTEIN ODR-4 HOMOLOG"/>
    <property type="match status" value="1"/>
</dbReference>
<dbReference type="EMBL" id="UXUI01008255">
    <property type="protein sequence ID" value="VDD91001.1"/>
    <property type="molecule type" value="Genomic_DNA"/>
</dbReference>
<reference evidence="7 8" key="2">
    <citation type="submission" date="2018-10" db="EMBL/GenBank/DDBJ databases">
        <authorList>
            <consortium name="Pathogen Informatics"/>
        </authorList>
    </citation>
    <scope>NUCLEOTIDE SEQUENCE [LARGE SCALE GENOMIC DNA]</scope>
</reference>